<dbReference type="Proteomes" id="UP000299102">
    <property type="component" value="Unassembled WGS sequence"/>
</dbReference>
<proteinExistence type="predicted"/>
<evidence type="ECO:0000313" key="3">
    <source>
        <dbReference type="Proteomes" id="UP000299102"/>
    </source>
</evidence>
<dbReference type="EMBL" id="BGZK01001898">
    <property type="protein sequence ID" value="GBP87964.1"/>
    <property type="molecule type" value="Genomic_DNA"/>
</dbReference>
<feature type="region of interest" description="Disordered" evidence="1">
    <location>
        <begin position="84"/>
        <end position="144"/>
    </location>
</feature>
<reference evidence="2 3" key="1">
    <citation type="journal article" date="2019" name="Commun. Biol.">
        <title>The bagworm genome reveals a unique fibroin gene that provides high tensile strength.</title>
        <authorList>
            <person name="Kono N."/>
            <person name="Nakamura H."/>
            <person name="Ohtoshi R."/>
            <person name="Tomita M."/>
            <person name="Numata K."/>
            <person name="Arakawa K."/>
        </authorList>
    </citation>
    <scope>NUCLEOTIDE SEQUENCE [LARGE SCALE GENOMIC DNA]</scope>
</reference>
<dbReference type="AlphaFoldDB" id="A0A4C1ZLL5"/>
<name>A0A4C1ZLL5_EUMVA</name>
<feature type="compositionally biased region" description="Basic and acidic residues" evidence="1">
    <location>
        <begin position="86"/>
        <end position="100"/>
    </location>
</feature>
<sequence>MKLARKNGDAREKTNREEKAVDRLVGHLNGRDRNLGKYNEGGNSWLKLDVSFYKPTYVRHSGRLLLVFGVLLIKRKTFIGLARNSSDGDRRRKYLSESVRRGARAPGGRPVGSDTLLDTRAPAPASARPAIAPRARGDAHDGQHLTLDGSLQAGCAMRRGCAPDPAPARPTRKPHDTNAVMARPRPRISFTSKSGHHAARAGRTRPR</sequence>
<evidence type="ECO:0000256" key="1">
    <source>
        <dbReference type="SAM" id="MobiDB-lite"/>
    </source>
</evidence>
<gene>
    <name evidence="2" type="ORF">EVAR_62471_1</name>
</gene>
<feature type="compositionally biased region" description="Basic residues" evidence="1">
    <location>
        <begin position="194"/>
        <end position="207"/>
    </location>
</feature>
<keyword evidence="3" id="KW-1185">Reference proteome</keyword>
<organism evidence="2 3">
    <name type="scientific">Eumeta variegata</name>
    <name type="common">Bagworm moth</name>
    <name type="synonym">Eumeta japonica</name>
    <dbReference type="NCBI Taxonomy" id="151549"/>
    <lineage>
        <taxon>Eukaryota</taxon>
        <taxon>Metazoa</taxon>
        <taxon>Ecdysozoa</taxon>
        <taxon>Arthropoda</taxon>
        <taxon>Hexapoda</taxon>
        <taxon>Insecta</taxon>
        <taxon>Pterygota</taxon>
        <taxon>Neoptera</taxon>
        <taxon>Endopterygota</taxon>
        <taxon>Lepidoptera</taxon>
        <taxon>Glossata</taxon>
        <taxon>Ditrysia</taxon>
        <taxon>Tineoidea</taxon>
        <taxon>Psychidae</taxon>
        <taxon>Oiketicinae</taxon>
        <taxon>Eumeta</taxon>
    </lineage>
</organism>
<evidence type="ECO:0000313" key="2">
    <source>
        <dbReference type="EMBL" id="GBP87964.1"/>
    </source>
</evidence>
<feature type="region of interest" description="Disordered" evidence="1">
    <location>
        <begin position="158"/>
        <end position="207"/>
    </location>
</feature>
<comment type="caution">
    <text evidence="2">The sequence shown here is derived from an EMBL/GenBank/DDBJ whole genome shotgun (WGS) entry which is preliminary data.</text>
</comment>
<protein>
    <submittedName>
        <fullName evidence="2">Uncharacterized protein</fullName>
    </submittedName>
</protein>
<accession>A0A4C1ZLL5</accession>
<feature type="compositionally biased region" description="Low complexity" evidence="1">
    <location>
        <begin position="120"/>
        <end position="134"/>
    </location>
</feature>